<sequence>MLFLMILRRIYSFMFSFFYGSLQAIPESSSYSVKMKTTEIRETLVEKYKCSEISINTRRRIQEISELHGNAAANQSQTHGTSAANQMQRCHGYHHDGLSIHLGIIDAAEGSPGSTETIGAEEGIAAIVRGKLHPREGSADAKNPGGGAVEKPEAGCICEELAGRTEDAAAGMFAVRREEDCAAVESMRRRGRRRWKLF</sequence>
<accession>A0A8X8C5Z6</accession>
<dbReference type="Proteomes" id="UP000886885">
    <property type="component" value="Chromosome 16D"/>
</dbReference>
<evidence type="ECO:0000256" key="1">
    <source>
        <dbReference type="SAM" id="SignalP"/>
    </source>
</evidence>
<gene>
    <name evidence="2" type="ORF">POTOM_052572</name>
</gene>
<feature type="chain" id="PRO_5036468510" evidence="1">
    <location>
        <begin position="25"/>
        <end position="198"/>
    </location>
</feature>
<dbReference type="EMBL" id="JAAWWB010000032">
    <property type="protein sequence ID" value="KAG6743869.1"/>
    <property type="molecule type" value="Genomic_DNA"/>
</dbReference>
<protein>
    <submittedName>
        <fullName evidence="2">Uncharacterized protein</fullName>
    </submittedName>
</protein>
<comment type="caution">
    <text evidence="2">The sequence shown here is derived from an EMBL/GenBank/DDBJ whole genome shotgun (WGS) entry which is preliminary data.</text>
</comment>
<organism evidence="2 3">
    <name type="scientific">Populus tomentosa</name>
    <name type="common">Chinese white poplar</name>
    <dbReference type="NCBI Taxonomy" id="118781"/>
    <lineage>
        <taxon>Eukaryota</taxon>
        <taxon>Viridiplantae</taxon>
        <taxon>Streptophyta</taxon>
        <taxon>Embryophyta</taxon>
        <taxon>Tracheophyta</taxon>
        <taxon>Spermatophyta</taxon>
        <taxon>Magnoliopsida</taxon>
        <taxon>eudicotyledons</taxon>
        <taxon>Gunneridae</taxon>
        <taxon>Pentapetalae</taxon>
        <taxon>rosids</taxon>
        <taxon>fabids</taxon>
        <taxon>Malpighiales</taxon>
        <taxon>Salicaceae</taxon>
        <taxon>Saliceae</taxon>
        <taxon>Populus</taxon>
    </lineage>
</organism>
<keyword evidence="3" id="KW-1185">Reference proteome</keyword>
<dbReference type="AlphaFoldDB" id="A0A8X8C5Z6"/>
<evidence type="ECO:0000313" key="2">
    <source>
        <dbReference type="EMBL" id="KAG6743869.1"/>
    </source>
</evidence>
<evidence type="ECO:0000313" key="3">
    <source>
        <dbReference type="Proteomes" id="UP000886885"/>
    </source>
</evidence>
<name>A0A8X8C5Z6_POPTO</name>
<proteinExistence type="predicted"/>
<reference evidence="2" key="1">
    <citation type="journal article" date="2020" name="bioRxiv">
        <title>Hybrid origin of Populus tomentosa Carr. identified through genome sequencing and phylogenomic analysis.</title>
        <authorList>
            <person name="An X."/>
            <person name="Gao K."/>
            <person name="Chen Z."/>
            <person name="Li J."/>
            <person name="Yang X."/>
            <person name="Yang X."/>
            <person name="Zhou J."/>
            <person name="Guo T."/>
            <person name="Zhao T."/>
            <person name="Huang S."/>
            <person name="Miao D."/>
            <person name="Khan W.U."/>
            <person name="Rao P."/>
            <person name="Ye M."/>
            <person name="Lei B."/>
            <person name="Liao W."/>
            <person name="Wang J."/>
            <person name="Ji L."/>
            <person name="Li Y."/>
            <person name="Guo B."/>
            <person name="Mustafa N.S."/>
            <person name="Li S."/>
            <person name="Yun Q."/>
            <person name="Keller S.R."/>
            <person name="Mao J."/>
            <person name="Zhang R."/>
            <person name="Strauss S.H."/>
        </authorList>
    </citation>
    <scope>NUCLEOTIDE SEQUENCE</scope>
    <source>
        <strain evidence="2">GM15</strain>
        <tissue evidence="2">Leaf</tissue>
    </source>
</reference>
<keyword evidence="1" id="KW-0732">Signal</keyword>
<feature type="signal peptide" evidence="1">
    <location>
        <begin position="1"/>
        <end position="24"/>
    </location>
</feature>